<keyword evidence="2" id="KW-1133">Transmembrane helix</keyword>
<proteinExistence type="predicted"/>
<feature type="region of interest" description="Disordered" evidence="1">
    <location>
        <begin position="63"/>
        <end position="105"/>
    </location>
</feature>
<dbReference type="Proteomes" id="UP001302676">
    <property type="component" value="Unassembled WGS sequence"/>
</dbReference>
<keyword evidence="2" id="KW-0812">Transmembrane</keyword>
<feature type="transmembrane region" description="Helical" evidence="2">
    <location>
        <begin position="333"/>
        <end position="355"/>
    </location>
</feature>
<keyword evidence="2" id="KW-0472">Membrane</keyword>
<gene>
    <name evidence="3" type="ORF">C8A04DRAFT_37581</name>
</gene>
<dbReference type="AlphaFoldDB" id="A0AAN6V1W3"/>
<comment type="caution">
    <text evidence="3">The sequence shown here is derived from an EMBL/GenBank/DDBJ whole genome shotgun (WGS) entry which is preliminary data.</text>
</comment>
<evidence type="ECO:0000256" key="1">
    <source>
        <dbReference type="SAM" id="MobiDB-lite"/>
    </source>
</evidence>
<sequence>MLRRPRQVLSGPQICQACELISGRQWIRQTGRPSLGSRPARHTSETNRAALALSAASRCFATSRPNFRPRKPQQQPEQNEDPGSESGRPRFGRPEAATAANHHPGVDAATAAASVGRVLRTFLGPEGIPSEAATLAALRGISEIDVRPAVKDAKEKASSATDGEAAAELLGQQNQAAQRAQDAVDKVSDAAYKIITQPTVVITPAVLAEYVRIQGRLLRPKSLPQILKLYATKPTPKMVSGAIQYVEPNPNRAAAAVDLTVADEALDAAIAAKDFAAAVGIVQSAYATKAYVRAQLLRRALLPTALVTGIPVVLYIGATQLAQLQYSMEPKVATGVAFVGVLCYVGFTATIGMVAHTTANDHVKRLSWAIGTPLHHRWLYEDERAAMDKVACSFGFSDEARYGEEEGPEFQWLREYALTRYMILDAVSLMPGMN</sequence>
<evidence type="ECO:0000256" key="2">
    <source>
        <dbReference type="SAM" id="Phobius"/>
    </source>
</evidence>
<feature type="transmembrane region" description="Helical" evidence="2">
    <location>
        <begin position="300"/>
        <end position="321"/>
    </location>
</feature>
<protein>
    <submittedName>
        <fullName evidence="3">Uncharacterized protein</fullName>
    </submittedName>
</protein>
<reference evidence="3" key="1">
    <citation type="journal article" date="2023" name="Mol. Phylogenet. Evol.">
        <title>Genome-scale phylogeny and comparative genomics of the fungal order Sordariales.</title>
        <authorList>
            <person name="Hensen N."/>
            <person name="Bonometti L."/>
            <person name="Westerberg I."/>
            <person name="Brannstrom I.O."/>
            <person name="Guillou S."/>
            <person name="Cros-Aarteil S."/>
            <person name="Calhoun S."/>
            <person name="Haridas S."/>
            <person name="Kuo A."/>
            <person name="Mondo S."/>
            <person name="Pangilinan J."/>
            <person name="Riley R."/>
            <person name="LaButti K."/>
            <person name="Andreopoulos B."/>
            <person name="Lipzen A."/>
            <person name="Chen C."/>
            <person name="Yan M."/>
            <person name="Daum C."/>
            <person name="Ng V."/>
            <person name="Clum A."/>
            <person name="Steindorff A."/>
            <person name="Ohm R.A."/>
            <person name="Martin F."/>
            <person name="Silar P."/>
            <person name="Natvig D.O."/>
            <person name="Lalanne C."/>
            <person name="Gautier V."/>
            <person name="Ament-Velasquez S.L."/>
            <person name="Kruys A."/>
            <person name="Hutchinson M.I."/>
            <person name="Powell A.J."/>
            <person name="Barry K."/>
            <person name="Miller A.N."/>
            <person name="Grigoriev I.V."/>
            <person name="Debuchy R."/>
            <person name="Gladieux P."/>
            <person name="Hiltunen Thoren M."/>
            <person name="Johannesson H."/>
        </authorList>
    </citation>
    <scope>NUCLEOTIDE SEQUENCE</scope>
    <source>
        <strain evidence="3">CBS 141.50</strain>
    </source>
</reference>
<evidence type="ECO:0000313" key="3">
    <source>
        <dbReference type="EMBL" id="KAK4143219.1"/>
    </source>
</evidence>
<name>A0AAN6V1W3_9PEZI</name>
<keyword evidence="4" id="KW-1185">Reference proteome</keyword>
<organism evidence="3 4">
    <name type="scientific">Dichotomopilus funicola</name>
    <dbReference type="NCBI Taxonomy" id="1934379"/>
    <lineage>
        <taxon>Eukaryota</taxon>
        <taxon>Fungi</taxon>
        <taxon>Dikarya</taxon>
        <taxon>Ascomycota</taxon>
        <taxon>Pezizomycotina</taxon>
        <taxon>Sordariomycetes</taxon>
        <taxon>Sordariomycetidae</taxon>
        <taxon>Sordariales</taxon>
        <taxon>Chaetomiaceae</taxon>
        <taxon>Dichotomopilus</taxon>
    </lineage>
</organism>
<evidence type="ECO:0000313" key="4">
    <source>
        <dbReference type="Proteomes" id="UP001302676"/>
    </source>
</evidence>
<dbReference type="GeneID" id="87820541"/>
<accession>A0AAN6V1W3</accession>
<dbReference type="RefSeq" id="XP_062636590.1">
    <property type="nucleotide sequence ID" value="XM_062783928.1"/>
</dbReference>
<dbReference type="EMBL" id="MU853588">
    <property type="protein sequence ID" value="KAK4143219.1"/>
    <property type="molecule type" value="Genomic_DNA"/>
</dbReference>
<reference evidence="3" key="2">
    <citation type="submission" date="2023-05" db="EMBL/GenBank/DDBJ databases">
        <authorList>
            <consortium name="Lawrence Berkeley National Laboratory"/>
            <person name="Steindorff A."/>
            <person name="Hensen N."/>
            <person name="Bonometti L."/>
            <person name="Westerberg I."/>
            <person name="Brannstrom I.O."/>
            <person name="Guillou S."/>
            <person name="Cros-Aarteil S."/>
            <person name="Calhoun S."/>
            <person name="Haridas S."/>
            <person name="Kuo A."/>
            <person name="Mondo S."/>
            <person name="Pangilinan J."/>
            <person name="Riley R."/>
            <person name="Labutti K."/>
            <person name="Andreopoulos B."/>
            <person name="Lipzen A."/>
            <person name="Chen C."/>
            <person name="Yanf M."/>
            <person name="Daum C."/>
            <person name="Ng V."/>
            <person name="Clum A."/>
            <person name="Ohm R."/>
            <person name="Martin F."/>
            <person name="Silar P."/>
            <person name="Natvig D."/>
            <person name="Lalanne C."/>
            <person name="Gautier V."/>
            <person name="Ament-Velasquez S.L."/>
            <person name="Kruys A."/>
            <person name="Hutchinson M.I."/>
            <person name="Powell A.J."/>
            <person name="Barry K."/>
            <person name="Miller A.N."/>
            <person name="Grigoriev I.V."/>
            <person name="Debuchy R."/>
            <person name="Gladieux P."/>
            <person name="Thoren M.H."/>
            <person name="Johannesson H."/>
        </authorList>
    </citation>
    <scope>NUCLEOTIDE SEQUENCE</scope>
    <source>
        <strain evidence="3">CBS 141.50</strain>
    </source>
</reference>